<evidence type="ECO:0000256" key="12">
    <source>
        <dbReference type="ARBA" id="ARBA00023328"/>
    </source>
</evidence>
<evidence type="ECO:0000256" key="10">
    <source>
        <dbReference type="ARBA" id="ARBA00023212"/>
    </source>
</evidence>
<reference evidence="15 16" key="1">
    <citation type="submission" date="2017-11" db="EMBL/GenBank/DDBJ databases">
        <title>The genome of Rhizophagus clarus HR1 reveals common genetic basis of auxotrophy among arbuscular mycorrhizal fungi.</title>
        <authorList>
            <person name="Kobayashi Y."/>
        </authorList>
    </citation>
    <scope>NUCLEOTIDE SEQUENCE [LARGE SCALE GENOMIC DNA]</scope>
    <source>
        <strain evidence="15 16">HR1</strain>
    </source>
</reference>
<dbReference type="Pfam" id="PF16740">
    <property type="entry name" value="SKA2"/>
    <property type="match status" value="1"/>
</dbReference>
<evidence type="ECO:0000256" key="11">
    <source>
        <dbReference type="ARBA" id="ARBA00023306"/>
    </source>
</evidence>
<dbReference type="GO" id="GO:0051301">
    <property type="term" value="P:cell division"/>
    <property type="evidence" value="ECO:0007669"/>
    <property type="project" value="UniProtKB-KW"/>
</dbReference>
<keyword evidence="6" id="KW-0132">Cell division</keyword>
<evidence type="ECO:0000259" key="14">
    <source>
        <dbReference type="Pfam" id="PF16740"/>
    </source>
</evidence>
<keyword evidence="12" id="KW-0137">Centromere</keyword>
<dbReference type="PANTHER" id="PTHR32017">
    <property type="entry name" value="SPINDLE AND KINETOCHORE-ASSOCIATED PROTEIN 2"/>
    <property type="match status" value="1"/>
</dbReference>
<keyword evidence="5" id="KW-0963">Cytoplasm</keyword>
<keyword evidence="11" id="KW-0131">Cell cycle</keyword>
<dbReference type="GO" id="GO:0005876">
    <property type="term" value="C:spindle microtubule"/>
    <property type="evidence" value="ECO:0007669"/>
    <property type="project" value="InterPro"/>
</dbReference>
<keyword evidence="7" id="KW-0493">Microtubule</keyword>
<evidence type="ECO:0000256" key="13">
    <source>
        <dbReference type="ARBA" id="ARBA00029651"/>
    </source>
</evidence>
<keyword evidence="10" id="KW-0206">Cytoskeleton</keyword>
<dbReference type="GO" id="GO:0008017">
    <property type="term" value="F:microtubule binding"/>
    <property type="evidence" value="ECO:0007669"/>
    <property type="project" value="InterPro"/>
</dbReference>
<evidence type="ECO:0000256" key="5">
    <source>
        <dbReference type="ARBA" id="ARBA00022490"/>
    </source>
</evidence>
<evidence type="ECO:0000256" key="1">
    <source>
        <dbReference type="ARBA" id="ARBA00004186"/>
    </source>
</evidence>
<evidence type="ECO:0000313" key="15">
    <source>
        <dbReference type="EMBL" id="GBB87791.1"/>
    </source>
</evidence>
<dbReference type="GO" id="GO:0000940">
    <property type="term" value="C:outer kinetochore"/>
    <property type="evidence" value="ECO:0007669"/>
    <property type="project" value="InterPro"/>
</dbReference>
<dbReference type="GO" id="GO:0007059">
    <property type="term" value="P:chromosome segregation"/>
    <property type="evidence" value="ECO:0007669"/>
    <property type="project" value="InterPro"/>
</dbReference>
<dbReference type="Gene3D" id="6.10.250.1380">
    <property type="match status" value="1"/>
</dbReference>
<gene>
    <name evidence="15" type="ORF">RclHR1_14290011</name>
</gene>
<comment type="subcellular location">
    <subcellularLocation>
        <location evidence="2">Chromosome</location>
        <location evidence="2">Centromere</location>
        <location evidence="2">Kinetochore</location>
    </subcellularLocation>
    <subcellularLocation>
        <location evidence="1">Cytoplasm</location>
        <location evidence="1">Cytoskeleton</location>
        <location evidence="1">Spindle</location>
    </subcellularLocation>
</comment>
<keyword evidence="16" id="KW-1185">Reference proteome</keyword>
<dbReference type="PANTHER" id="PTHR32017:SF3">
    <property type="entry name" value="SPINDLE AND KINETOCHORE-ASSOCIATED PROTEIN 2"/>
    <property type="match status" value="1"/>
</dbReference>
<accession>A0A2Z6QST6</accession>
<evidence type="ECO:0000256" key="6">
    <source>
        <dbReference type="ARBA" id="ARBA00022618"/>
    </source>
</evidence>
<sequence length="315" mass="37248">MNIAIRGLRLEFEKARTELDFIEAKVNSEFIRKYEIERHAPMNPHKALSKIKKLKQDLELLRVESDRVMIAKQEFIHDMNELIEVNKEIYDKILRQAGLHYNSETKFVLNNYDLIANSWKEDMNNYQRGRYKLEEKLETSDSNQTNLNISNNNIFHNSVKQLKVKDREMLVKDLDFQLINTLSLDEQPTKYRILGKEVQEEKTFIDKENHEPEETKKTEIEDRKISKKFVPVTNEEFYSVSELIRTRKLTLESVNKVYRCIWDHFKKNRKSPPLTTIQMVNMGLKITGVTGEANLKVLRSLKIIKMEKSGVSLIR</sequence>
<evidence type="ECO:0000256" key="8">
    <source>
        <dbReference type="ARBA" id="ARBA00022776"/>
    </source>
</evidence>
<dbReference type="Proteomes" id="UP000247702">
    <property type="component" value="Unassembled WGS sequence"/>
</dbReference>
<proteinExistence type="inferred from homology"/>
<evidence type="ECO:0000256" key="7">
    <source>
        <dbReference type="ARBA" id="ARBA00022701"/>
    </source>
</evidence>
<dbReference type="InterPro" id="IPR042091">
    <property type="entry name" value="Ska2_N"/>
</dbReference>
<protein>
    <recommendedName>
        <fullName evidence="13">Protein FAM33A</fullName>
    </recommendedName>
</protein>
<keyword evidence="8" id="KW-0498">Mitosis</keyword>
<dbReference type="Pfam" id="PF11362">
    <property type="entry name" value="DUF3161"/>
    <property type="match status" value="1"/>
</dbReference>
<dbReference type="AlphaFoldDB" id="A0A2Z6QST6"/>
<dbReference type="EMBL" id="BEXD01000479">
    <property type="protein sequence ID" value="GBB87791.1"/>
    <property type="molecule type" value="Genomic_DNA"/>
</dbReference>
<name>A0A2Z6QST6_9GLOM</name>
<keyword evidence="9" id="KW-0995">Kinetochore</keyword>
<comment type="caution">
    <text evidence="15">The sequence shown here is derived from an EMBL/GenBank/DDBJ whole genome shotgun (WGS) entry which is preliminary data.</text>
</comment>
<dbReference type="GO" id="GO:0000278">
    <property type="term" value="P:mitotic cell cycle"/>
    <property type="evidence" value="ECO:0007669"/>
    <property type="project" value="TreeGrafter"/>
</dbReference>
<evidence type="ECO:0000256" key="9">
    <source>
        <dbReference type="ARBA" id="ARBA00022838"/>
    </source>
</evidence>
<comment type="similarity">
    <text evidence="3">Belongs to the SKA2 family.</text>
</comment>
<dbReference type="STRING" id="94130.A0A2Z6QST6"/>
<evidence type="ECO:0000256" key="4">
    <source>
        <dbReference type="ARBA" id="ARBA00022454"/>
    </source>
</evidence>
<dbReference type="InterPro" id="IPR026762">
    <property type="entry name" value="Ska2"/>
</dbReference>
<evidence type="ECO:0000256" key="3">
    <source>
        <dbReference type="ARBA" id="ARBA00010684"/>
    </source>
</evidence>
<evidence type="ECO:0000256" key="2">
    <source>
        <dbReference type="ARBA" id="ARBA00004629"/>
    </source>
</evidence>
<evidence type="ECO:0000313" key="16">
    <source>
        <dbReference type="Proteomes" id="UP000247702"/>
    </source>
</evidence>
<keyword evidence="4" id="KW-0158">Chromosome</keyword>
<feature type="domain" description="Ska2 N-terminal" evidence="14">
    <location>
        <begin position="4"/>
        <end position="104"/>
    </location>
</feature>
<organism evidence="15 16">
    <name type="scientific">Rhizophagus clarus</name>
    <dbReference type="NCBI Taxonomy" id="94130"/>
    <lineage>
        <taxon>Eukaryota</taxon>
        <taxon>Fungi</taxon>
        <taxon>Fungi incertae sedis</taxon>
        <taxon>Mucoromycota</taxon>
        <taxon>Glomeromycotina</taxon>
        <taxon>Glomeromycetes</taxon>
        <taxon>Glomerales</taxon>
        <taxon>Glomeraceae</taxon>
        <taxon>Rhizophagus</taxon>
    </lineage>
</organism>